<evidence type="ECO:0000313" key="5">
    <source>
        <dbReference type="EMBL" id="MBR0553819.1"/>
    </source>
</evidence>
<keyword evidence="6" id="KW-1185">Reference proteome</keyword>
<keyword evidence="2" id="KW-0732">Signal</keyword>
<dbReference type="InterPro" id="IPR036709">
    <property type="entry name" value="Autotransporte_beta_dom_sf"/>
</dbReference>
<sequence>MQNQYFGRKARAHQRLLLASAAWVGLAIAGNAQAQTSDVSGPDFAIDAPQTASVDLAALLGQAPTSNGPEFAVDAAQPGTAATTVINTPNVVVEGPGTGYTPAPGVPGSIIDDAVDVTGVGQFYRADGYVCTGTLINPRTVLFAAHCVNDRNPEEYGVATGGVPAAFSFKADALGGFIDWVNSGFNSVPDSYVYNVNQILYNPASVARPEGLGFLEGDIAIASLDTPATNVPTWALLFSPLPAPNTIDSVDGTGYHVRVNGYGASGYGDTGAIYGVDFRRRAAENMIGILGSFNDRDNFLFGPPGANDPNLPQNLYQLDFDDPARANPFDFNLFKDDARNPEGSTAGGDSGGPLILDQTYAEELVIGVLSGGSRFFGPQPFSSYGTESFYQPLYLFWDWIVANSPYRYTQSKAGDGMWSDPDHWVTALDPNFRIIDANGDLVNGVPSTAGAGTAGDGSKFGQICNGAYCYDLATGDYVDYDGNVLLAGDPAPAGGTPDALPDPTLANGLPGATGYVPDNIDPQVIIDPDTGATTIVNARYFDVTLAAAGTTTLDTGVTIDKLSLMGGETALDITGNGSLTSLTDINQLAGSMNVDGTLSSNGDYFLMTGMLSGSGTLNVPYFTNLMGLVAPGSVGTVGTLDFNGNVILTSASGYAVDLGTDGVSDRIAVHSTGVDANGDPTDGLASIGGTVMFSPTDGTLLRDGYSYTILTAEAGYDGTFTTSDLSAILRPELSYGPNAVTMEIVAGSYVSVVDRSSSTQLAFARLLDQNRSQYDRYADLYGPLDIQNAATIQATLETFAPRTQAVKQGMGTTAVETANRFIRNRINQIGSGDMGGSLAMYGQPVALASAAATNPMTATSLAGGTGAETVERSGVLPDDVSGFLAGGYIDGDSAGMPATTMAGRDTFDGYFIAGGLEKAIDANGAIGLAFSYTSLDGMTPVATHSAKGDLYQGTLYTVYNYGGGIRFDAQMSAGAFDTRTTRQVSAGGTNYSITGRDRAFVFTSEVGLGKVFGTGSFDITPRVAFRASHIGFTPVAEQGGGPALQYALGNYDSVQGRAGINLTGRGMFKPFLNATYVHDFRDKPAAFGANFVGGIGPNAIFALPGHDQDYGEVSGGVGYAGNGFDISLAADTTVARDDLSYQSYRGTVTFHF</sequence>
<dbReference type="AlphaFoldDB" id="A0A8T4INC0"/>
<evidence type="ECO:0000313" key="6">
    <source>
        <dbReference type="Proteomes" id="UP000676996"/>
    </source>
</evidence>
<feature type="signal peptide" evidence="2">
    <location>
        <begin position="1"/>
        <end position="34"/>
    </location>
</feature>
<dbReference type="SUPFAM" id="SSF103515">
    <property type="entry name" value="Autotransporter"/>
    <property type="match status" value="1"/>
</dbReference>
<evidence type="ECO:0000256" key="1">
    <source>
        <dbReference type="ARBA" id="ARBA00023157"/>
    </source>
</evidence>
<dbReference type="PROSITE" id="PS51208">
    <property type="entry name" value="AUTOTRANSPORTER"/>
    <property type="match status" value="1"/>
</dbReference>
<feature type="chain" id="PRO_5035944604" evidence="2">
    <location>
        <begin position="35"/>
        <end position="1152"/>
    </location>
</feature>
<feature type="domain" description="Peptidase S1" evidence="3">
    <location>
        <begin position="92"/>
        <end position="405"/>
    </location>
</feature>
<evidence type="ECO:0000256" key="2">
    <source>
        <dbReference type="SAM" id="SignalP"/>
    </source>
</evidence>
<protein>
    <submittedName>
        <fullName evidence="5">Autotransporter domain-containing protein</fullName>
    </submittedName>
</protein>
<dbReference type="InterPro" id="IPR001314">
    <property type="entry name" value="Peptidase_S1A"/>
</dbReference>
<proteinExistence type="predicted"/>
<dbReference type="InterPro" id="IPR033116">
    <property type="entry name" value="TRYPSIN_SER"/>
</dbReference>
<evidence type="ECO:0000259" key="3">
    <source>
        <dbReference type="PROSITE" id="PS50240"/>
    </source>
</evidence>
<dbReference type="PROSITE" id="PS00135">
    <property type="entry name" value="TRYPSIN_SER"/>
    <property type="match status" value="1"/>
</dbReference>
<dbReference type="SMART" id="SM00869">
    <property type="entry name" value="Autotransporter"/>
    <property type="match status" value="1"/>
</dbReference>
<dbReference type="InterPro" id="IPR009003">
    <property type="entry name" value="Peptidase_S1_PA"/>
</dbReference>
<dbReference type="Proteomes" id="UP000676996">
    <property type="component" value="Unassembled WGS sequence"/>
</dbReference>
<gene>
    <name evidence="5" type="ORF">J7S20_15020</name>
</gene>
<dbReference type="GO" id="GO:0006508">
    <property type="term" value="P:proteolysis"/>
    <property type="evidence" value="ECO:0007669"/>
    <property type="project" value="InterPro"/>
</dbReference>
<dbReference type="Pfam" id="PF00089">
    <property type="entry name" value="Trypsin"/>
    <property type="match status" value="1"/>
</dbReference>
<dbReference type="SUPFAM" id="SSF50494">
    <property type="entry name" value="Trypsin-like serine proteases"/>
    <property type="match status" value="1"/>
</dbReference>
<organism evidence="5 6">
    <name type="scientific">Stakelama marina</name>
    <dbReference type="NCBI Taxonomy" id="2826939"/>
    <lineage>
        <taxon>Bacteria</taxon>
        <taxon>Pseudomonadati</taxon>
        <taxon>Pseudomonadota</taxon>
        <taxon>Alphaproteobacteria</taxon>
        <taxon>Sphingomonadales</taxon>
        <taxon>Sphingomonadaceae</taxon>
        <taxon>Stakelama</taxon>
    </lineage>
</organism>
<dbReference type="Pfam" id="PF03797">
    <property type="entry name" value="Autotransporter"/>
    <property type="match status" value="1"/>
</dbReference>
<dbReference type="GO" id="GO:0004252">
    <property type="term" value="F:serine-type endopeptidase activity"/>
    <property type="evidence" value="ECO:0007669"/>
    <property type="project" value="InterPro"/>
</dbReference>
<dbReference type="Gene3D" id="2.40.128.130">
    <property type="entry name" value="Autotransporter beta-domain"/>
    <property type="match status" value="1"/>
</dbReference>
<name>A0A8T4INC0_9SPHN</name>
<dbReference type="EMBL" id="JAGRQC010000004">
    <property type="protein sequence ID" value="MBR0553819.1"/>
    <property type="molecule type" value="Genomic_DNA"/>
</dbReference>
<keyword evidence="1" id="KW-1015">Disulfide bond</keyword>
<dbReference type="SMART" id="SM00020">
    <property type="entry name" value="Tryp_SPc"/>
    <property type="match status" value="1"/>
</dbReference>
<dbReference type="PROSITE" id="PS50240">
    <property type="entry name" value="TRYPSIN_DOM"/>
    <property type="match status" value="1"/>
</dbReference>
<accession>A0A8T4INC0</accession>
<comment type="caution">
    <text evidence="5">The sequence shown here is derived from an EMBL/GenBank/DDBJ whole genome shotgun (WGS) entry which is preliminary data.</text>
</comment>
<evidence type="ECO:0000259" key="4">
    <source>
        <dbReference type="PROSITE" id="PS51208"/>
    </source>
</evidence>
<dbReference type="InterPro" id="IPR043504">
    <property type="entry name" value="Peptidase_S1_PA_chymotrypsin"/>
</dbReference>
<dbReference type="InterPro" id="IPR005546">
    <property type="entry name" value="Autotransporte_beta"/>
</dbReference>
<reference evidence="5" key="1">
    <citation type="submission" date="2021-04" db="EMBL/GenBank/DDBJ databases">
        <title>Ouciella asimina sp. nov., isolated from the surface seawater in the hydrothermal field of Okinawa Trough.</title>
        <authorList>
            <person name="Shuang W."/>
        </authorList>
    </citation>
    <scope>NUCLEOTIDE SEQUENCE</scope>
    <source>
        <strain evidence="5">LXI357</strain>
    </source>
</reference>
<dbReference type="Gene3D" id="2.40.10.10">
    <property type="entry name" value="Trypsin-like serine proteases"/>
    <property type="match status" value="1"/>
</dbReference>
<dbReference type="PRINTS" id="PR00722">
    <property type="entry name" value="CHYMOTRYPSIN"/>
</dbReference>
<dbReference type="InterPro" id="IPR001254">
    <property type="entry name" value="Trypsin_dom"/>
</dbReference>
<feature type="domain" description="Autotransporter" evidence="4">
    <location>
        <begin position="875"/>
        <end position="1152"/>
    </location>
</feature>